<dbReference type="EMBL" id="VEPZ02001167">
    <property type="protein sequence ID" value="KAE8689774.1"/>
    <property type="molecule type" value="Genomic_DNA"/>
</dbReference>
<evidence type="ECO:0000256" key="2">
    <source>
        <dbReference type="ARBA" id="ARBA00022737"/>
    </source>
</evidence>
<reference evidence="5" key="1">
    <citation type="submission" date="2019-09" db="EMBL/GenBank/DDBJ databases">
        <title>Draft genome information of white flower Hibiscus syriacus.</title>
        <authorList>
            <person name="Kim Y.-M."/>
        </authorList>
    </citation>
    <scope>NUCLEOTIDE SEQUENCE [LARGE SCALE GENOMIC DNA]</scope>
    <source>
        <strain evidence="5">YM2019G1</strain>
    </source>
</reference>
<dbReference type="InterPro" id="IPR019775">
    <property type="entry name" value="WD40_repeat_CS"/>
</dbReference>
<comment type="caution">
    <text evidence="5">The sequence shown here is derived from an EMBL/GenBank/DDBJ whole genome shotgun (WGS) entry which is preliminary data.</text>
</comment>
<dbReference type="AlphaFoldDB" id="A0A6A2ZCQ2"/>
<accession>A0A6A2ZCQ2</accession>
<protein>
    <submittedName>
        <fullName evidence="5">Uncharacterized protein</fullName>
    </submittedName>
</protein>
<dbReference type="Pfam" id="PF00400">
    <property type="entry name" value="WD40"/>
    <property type="match status" value="1"/>
</dbReference>
<feature type="region of interest" description="Disordered" evidence="4">
    <location>
        <begin position="1"/>
        <end position="34"/>
    </location>
</feature>
<dbReference type="PROSITE" id="PS00678">
    <property type="entry name" value="WD_REPEATS_1"/>
    <property type="match status" value="1"/>
</dbReference>
<feature type="region of interest" description="Disordered" evidence="4">
    <location>
        <begin position="112"/>
        <end position="152"/>
    </location>
</feature>
<dbReference type="PROSITE" id="PS50294">
    <property type="entry name" value="WD_REPEATS_REGION"/>
    <property type="match status" value="1"/>
</dbReference>
<dbReference type="Gene3D" id="2.130.10.10">
    <property type="entry name" value="YVTN repeat-like/Quinoprotein amine dehydrogenase"/>
    <property type="match status" value="2"/>
</dbReference>
<evidence type="ECO:0000256" key="3">
    <source>
        <dbReference type="PROSITE-ProRule" id="PRU00221"/>
    </source>
</evidence>
<dbReference type="SUPFAM" id="SSF50978">
    <property type="entry name" value="WD40 repeat-like"/>
    <property type="match status" value="1"/>
</dbReference>
<keyword evidence="1 3" id="KW-0853">WD repeat</keyword>
<dbReference type="Proteomes" id="UP000436088">
    <property type="component" value="Unassembled WGS sequence"/>
</dbReference>
<keyword evidence="2" id="KW-0677">Repeat</keyword>
<evidence type="ECO:0000256" key="4">
    <source>
        <dbReference type="SAM" id="MobiDB-lite"/>
    </source>
</evidence>
<name>A0A6A2ZCQ2_HIBSY</name>
<gene>
    <name evidence="5" type="ORF">F3Y22_tig00110931pilonHSYRG00070</name>
</gene>
<dbReference type="SMART" id="SM00320">
    <property type="entry name" value="WD40"/>
    <property type="match status" value="4"/>
</dbReference>
<dbReference type="PROSITE" id="PS50082">
    <property type="entry name" value="WD_REPEATS_2"/>
    <property type="match status" value="1"/>
</dbReference>
<sequence>MTMNWDALRDDDDEFFEPIDLPNQNSDEDDENFDNCHVSFPSTAPPITEELPTIAPTPTPAPADYNVWMASPGSIKKRRQKLFQGMGLNSNKQLLSLRRIVSIKPPIKPAPASIPAPATVKTTAPPCKIWSTDDSSSPRKSESSRGNRKSGHLTSIVSKRGFEGFFLIKNLDTGKEFIVNEYDQDGKWNKLSDLQTGKLTMEEFDKCVGHSPVVELMRRANDSKSNWYNSKSLKMSMNKGAAVLKSVKGVANSMALRGEKERELVLALEQNQKINNAKTGNDQWVKIRQTGKSYKELNALHLCQEIQDHDGPIWAIKFNTDARYLASAGDDRVIHVWEVQECEVLLNNEGGPTPGSSPVHPSLTVDQDANKKNQNRHQLKTIKFLIMSISRKLCFRSQTYQPVRSKVIPKMFWTCPGPNQATTFIFNGQNCEAVRPGNQRLFKVTFIYFNPVEDDHFISGSLDAKVRIWNVSERIFVDWTDINEMVTAACYTPDGQGAFIGSHKGNCRLYSTEDCKLNQKEPINLQTKKANAKKITSFQYCPTNPSQLLVTSADSRIRILEGSETIYRFCGFRNTNSQIAASFTPNGKYVLTMKGQPPTLGKRNSRRAQPGEIPPSMKRAFNQTTRKAYHHFPTRRTTRRNSLHLRKNLRKLVLLISGSAGVDFFDVDRQRRFTIPFIFVDTSW</sequence>
<dbReference type="PANTHER" id="PTHR14221">
    <property type="entry name" value="WD REPEAT DOMAIN 44"/>
    <property type="match status" value="1"/>
</dbReference>
<feature type="compositionally biased region" description="Low complexity" evidence="4">
    <location>
        <begin position="115"/>
        <end position="126"/>
    </location>
</feature>
<dbReference type="InterPro" id="IPR001680">
    <property type="entry name" value="WD40_rpt"/>
</dbReference>
<evidence type="ECO:0000313" key="6">
    <source>
        <dbReference type="Proteomes" id="UP000436088"/>
    </source>
</evidence>
<organism evidence="5 6">
    <name type="scientific">Hibiscus syriacus</name>
    <name type="common">Rose of Sharon</name>
    <dbReference type="NCBI Taxonomy" id="106335"/>
    <lineage>
        <taxon>Eukaryota</taxon>
        <taxon>Viridiplantae</taxon>
        <taxon>Streptophyta</taxon>
        <taxon>Embryophyta</taxon>
        <taxon>Tracheophyta</taxon>
        <taxon>Spermatophyta</taxon>
        <taxon>Magnoliopsida</taxon>
        <taxon>eudicotyledons</taxon>
        <taxon>Gunneridae</taxon>
        <taxon>Pentapetalae</taxon>
        <taxon>rosids</taxon>
        <taxon>malvids</taxon>
        <taxon>Malvales</taxon>
        <taxon>Malvaceae</taxon>
        <taxon>Malvoideae</taxon>
        <taxon>Hibiscus</taxon>
    </lineage>
</organism>
<evidence type="ECO:0000313" key="5">
    <source>
        <dbReference type="EMBL" id="KAE8689774.1"/>
    </source>
</evidence>
<keyword evidence="6" id="KW-1185">Reference proteome</keyword>
<proteinExistence type="predicted"/>
<dbReference type="InterPro" id="IPR015943">
    <property type="entry name" value="WD40/YVTN_repeat-like_dom_sf"/>
</dbReference>
<feature type="repeat" description="WD" evidence="3">
    <location>
        <begin position="306"/>
        <end position="347"/>
    </location>
</feature>
<dbReference type="InterPro" id="IPR036322">
    <property type="entry name" value="WD40_repeat_dom_sf"/>
</dbReference>
<feature type="compositionally biased region" description="Basic and acidic residues" evidence="4">
    <location>
        <begin position="136"/>
        <end position="145"/>
    </location>
</feature>
<dbReference type="InterPro" id="IPR040324">
    <property type="entry name" value="WDR44/Dgr2"/>
</dbReference>
<dbReference type="PANTHER" id="PTHR14221:SF41">
    <property type="entry name" value="TRANSDUCIN_WD40 REPEAT-LIKE SUPERFAMILY PROTEIN"/>
    <property type="match status" value="1"/>
</dbReference>
<evidence type="ECO:0000256" key="1">
    <source>
        <dbReference type="ARBA" id="ARBA00022574"/>
    </source>
</evidence>